<dbReference type="AlphaFoldDB" id="A0A8S3EHQ9"/>
<dbReference type="InterPro" id="IPR018490">
    <property type="entry name" value="cNMP-bd_dom_sf"/>
</dbReference>
<dbReference type="EMBL" id="CAJOBH010232464">
    <property type="protein sequence ID" value="CAF5076783.1"/>
    <property type="molecule type" value="Genomic_DNA"/>
</dbReference>
<proteinExistence type="predicted"/>
<dbReference type="Proteomes" id="UP000681967">
    <property type="component" value="Unassembled WGS sequence"/>
</dbReference>
<accession>A0A8S3EHQ9</accession>
<dbReference type="PROSITE" id="PS50042">
    <property type="entry name" value="CNMP_BINDING_3"/>
    <property type="match status" value="1"/>
</dbReference>
<protein>
    <recommendedName>
        <fullName evidence="2">Cyclic nucleotide-binding domain-containing protein</fullName>
    </recommendedName>
</protein>
<sequence>MHSPMIRSSHSRASDTSSAYSGSDIMQSSTNGDDCQLTNNEENNETDDESETSSESFPIYDFIRESLMKDAHERTDDDIESILEFLLHFPAFADLTLHVRRELCKVLVYAHIEKSNTVVMNDGERYDSWSVIINGTINNETIDGQLMRTYIVGEGFGCGPTLDQYYHKGIMKTHVDNCEFVVVAQNDYYAILNQDEENIRIEESGKLVMIKEVRVNNEEQRIPREIVIK</sequence>
<organism evidence="3 4">
    <name type="scientific">Rotaria magnacalcarata</name>
    <dbReference type="NCBI Taxonomy" id="392030"/>
    <lineage>
        <taxon>Eukaryota</taxon>
        <taxon>Metazoa</taxon>
        <taxon>Spiralia</taxon>
        <taxon>Gnathifera</taxon>
        <taxon>Rotifera</taxon>
        <taxon>Eurotatoria</taxon>
        <taxon>Bdelloidea</taxon>
        <taxon>Philodinida</taxon>
        <taxon>Philodinidae</taxon>
        <taxon>Rotaria</taxon>
    </lineage>
</organism>
<evidence type="ECO:0000256" key="1">
    <source>
        <dbReference type="SAM" id="MobiDB-lite"/>
    </source>
</evidence>
<dbReference type="InterPro" id="IPR000595">
    <property type="entry name" value="cNMP-bd_dom"/>
</dbReference>
<feature type="compositionally biased region" description="Low complexity" evidence="1">
    <location>
        <begin position="14"/>
        <end position="24"/>
    </location>
</feature>
<reference evidence="3" key="1">
    <citation type="submission" date="2021-02" db="EMBL/GenBank/DDBJ databases">
        <authorList>
            <person name="Nowell W R."/>
        </authorList>
    </citation>
    <scope>NUCLEOTIDE SEQUENCE</scope>
</reference>
<feature type="non-terminal residue" evidence="3">
    <location>
        <position position="1"/>
    </location>
</feature>
<feature type="region of interest" description="Disordered" evidence="1">
    <location>
        <begin position="1"/>
        <end position="55"/>
    </location>
</feature>
<comment type="caution">
    <text evidence="3">The sequence shown here is derived from an EMBL/GenBank/DDBJ whole genome shotgun (WGS) entry which is preliminary data.</text>
</comment>
<evidence type="ECO:0000259" key="2">
    <source>
        <dbReference type="PROSITE" id="PS50042"/>
    </source>
</evidence>
<dbReference type="Gene3D" id="2.60.120.10">
    <property type="entry name" value="Jelly Rolls"/>
    <property type="match status" value="1"/>
</dbReference>
<feature type="domain" description="Cyclic nucleotide-binding" evidence="2">
    <location>
        <begin position="91"/>
        <end position="157"/>
    </location>
</feature>
<feature type="compositionally biased region" description="Polar residues" evidence="1">
    <location>
        <begin position="25"/>
        <end position="37"/>
    </location>
</feature>
<dbReference type="SUPFAM" id="SSF51206">
    <property type="entry name" value="cAMP-binding domain-like"/>
    <property type="match status" value="1"/>
</dbReference>
<feature type="compositionally biased region" description="Acidic residues" evidence="1">
    <location>
        <begin position="42"/>
        <end position="52"/>
    </location>
</feature>
<dbReference type="InterPro" id="IPR014710">
    <property type="entry name" value="RmlC-like_jellyroll"/>
</dbReference>
<evidence type="ECO:0000313" key="3">
    <source>
        <dbReference type="EMBL" id="CAF5076783.1"/>
    </source>
</evidence>
<gene>
    <name evidence="3" type="ORF">BYL167_LOCUS61375</name>
</gene>
<name>A0A8S3EHQ9_9BILA</name>
<evidence type="ECO:0000313" key="4">
    <source>
        <dbReference type="Proteomes" id="UP000681967"/>
    </source>
</evidence>